<evidence type="ECO:0000256" key="4">
    <source>
        <dbReference type="ARBA" id="ARBA00022989"/>
    </source>
</evidence>
<dbReference type="GO" id="GO:0005886">
    <property type="term" value="C:plasma membrane"/>
    <property type="evidence" value="ECO:0007669"/>
    <property type="project" value="TreeGrafter"/>
</dbReference>
<dbReference type="InterPro" id="IPR001054">
    <property type="entry name" value="A/G_cyclase"/>
</dbReference>
<dbReference type="GO" id="GO:0001653">
    <property type="term" value="F:peptide receptor activity"/>
    <property type="evidence" value="ECO:0007669"/>
    <property type="project" value="TreeGrafter"/>
</dbReference>
<evidence type="ECO:0000256" key="1">
    <source>
        <dbReference type="ARBA" id="ARBA00004370"/>
    </source>
</evidence>
<name>A0A6J1ZTV0_ACIJB</name>
<keyword evidence="6" id="KW-0456">Lyase</keyword>
<dbReference type="PANTHER" id="PTHR11920">
    <property type="entry name" value="GUANYLYL CYCLASE"/>
    <property type="match status" value="1"/>
</dbReference>
<feature type="domain" description="Guanylate cyclase" evidence="7">
    <location>
        <begin position="1"/>
        <end position="18"/>
    </location>
</feature>
<dbReference type="KEGG" id="aju:113600968"/>
<evidence type="ECO:0000256" key="5">
    <source>
        <dbReference type="ARBA" id="ARBA00023136"/>
    </source>
</evidence>
<evidence type="ECO:0000256" key="6">
    <source>
        <dbReference type="ARBA" id="ARBA00023239"/>
    </source>
</evidence>
<dbReference type="PROSITE" id="PS50125">
    <property type="entry name" value="GUANYLATE_CYCLASE_2"/>
    <property type="match status" value="1"/>
</dbReference>
<dbReference type="PANTHER" id="PTHR11920:SF335">
    <property type="entry name" value="GUANYLATE CYCLASE"/>
    <property type="match status" value="1"/>
</dbReference>
<dbReference type="GeneID" id="113600968"/>
<dbReference type="AlphaFoldDB" id="A0A6J1ZTV0"/>
<dbReference type="GO" id="GO:0035556">
    <property type="term" value="P:intracellular signal transduction"/>
    <property type="evidence" value="ECO:0007669"/>
    <property type="project" value="InterPro"/>
</dbReference>
<keyword evidence="8" id="KW-1185">Reference proteome</keyword>
<reference evidence="9" key="1">
    <citation type="submission" date="2025-08" db="UniProtKB">
        <authorList>
            <consortium name="RefSeq"/>
        </authorList>
    </citation>
    <scope>IDENTIFICATION</scope>
    <source>
        <tissue evidence="9">Blood</tissue>
    </source>
</reference>
<evidence type="ECO:0000256" key="2">
    <source>
        <dbReference type="ARBA" id="ARBA00022692"/>
    </source>
</evidence>
<dbReference type="CDD" id="cd07302">
    <property type="entry name" value="CHD"/>
    <property type="match status" value="1"/>
</dbReference>
<sequence>MPRYCLFGDTVNTASRMESHGLPNKVHLSPTAYRALENEGFEIVERGEIEVKGKGKMTTYFLIRNLHASEDEIMGRPHSRLDHKEASTQGRQDRAAVAIMQYKDSRQLSLKSDTADGEFTDHYRHPQRCGAGESVGSEVWLVGGWGSSGGVPAFIQHAF</sequence>
<dbReference type="Gene3D" id="3.30.70.1230">
    <property type="entry name" value="Nucleotide cyclase"/>
    <property type="match status" value="1"/>
</dbReference>
<dbReference type="SUPFAM" id="SSF55073">
    <property type="entry name" value="Nucleotide cyclase"/>
    <property type="match status" value="1"/>
</dbReference>
<proteinExistence type="predicted"/>
<dbReference type="GO" id="GO:0004383">
    <property type="term" value="F:guanylate cyclase activity"/>
    <property type="evidence" value="ECO:0007669"/>
    <property type="project" value="TreeGrafter"/>
</dbReference>
<keyword evidence="2" id="KW-0812">Transmembrane</keyword>
<keyword evidence="4" id="KW-1133">Transmembrane helix</keyword>
<dbReference type="InterPro" id="IPR029787">
    <property type="entry name" value="Nucleotide_cyclase"/>
</dbReference>
<dbReference type="GO" id="GO:0004016">
    <property type="term" value="F:adenylate cyclase activity"/>
    <property type="evidence" value="ECO:0007669"/>
    <property type="project" value="TreeGrafter"/>
</dbReference>
<evidence type="ECO:0000313" key="8">
    <source>
        <dbReference type="Proteomes" id="UP001652583"/>
    </source>
</evidence>
<comment type="subcellular location">
    <subcellularLocation>
        <location evidence="1">Membrane</location>
    </subcellularLocation>
</comment>
<dbReference type="Pfam" id="PF00211">
    <property type="entry name" value="Guanylate_cyc"/>
    <property type="match status" value="1"/>
</dbReference>
<dbReference type="GO" id="GO:0007168">
    <property type="term" value="P:receptor guanylyl cyclase signaling pathway"/>
    <property type="evidence" value="ECO:0007669"/>
    <property type="project" value="TreeGrafter"/>
</dbReference>
<protein>
    <submittedName>
        <fullName evidence="9">Guanylate cyclase soluble subunit beta-2-like</fullName>
    </submittedName>
</protein>
<dbReference type="InterPro" id="IPR050401">
    <property type="entry name" value="Cyclic_nucleotide_synthase"/>
</dbReference>
<dbReference type="RefSeq" id="XP_026920578.2">
    <property type="nucleotide sequence ID" value="XM_027064777.2"/>
</dbReference>
<evidence type="ECO:0000313" key="9">
    <source>
        <dbReference type="RefSeq" id="XP_026920578.2"/>
    </source>
</evidence>
<keyword evidence="5" id="KW-0472">Membrane</keyword>
<evidence type="ECO:0000259" key="7">
    <source>
        <dbReference type="PROSITE" id="PS50125"/>
    </source>
</evidence>
<gene>
    <name evidence="9" type="primary">LOC113600968</name>
</gene>
<organism evidence="8 9">
    <name type="scientific">Acinonyx jubatus</name>
    <name type="common">Cheetah</name>
    <dbReference type="NCBI Taxonomy" id="32536"/>
    <lineage>
        <taxon>Eukaryota</taxon>
        <taxon>Metazoa</taxon>
        <taxon>Chordata</taxon>
        <taxon>Craniata</taxon>
        <taxon>Vertebrata</taxon>
        <taxon>Euteleostomi</taxon>
        <taxon>Mammalia</taxon>
        <taxon>Eutheria</taxon>
        <taxon>Laurasiatheria</taxon>
        <taxon>Carnivora</taxon>
        <taxon>Feliformia</taxon>
        <taxon>Felidae</taxon>
        <taxon>Felinae</taxon>
        <taxon>Acinonyx</taxon>
    </lineage>
</organism>
<dbReference type="GO" id="GO:0000166">
    <property type="term" value="F:nucleotide binding"/>
    <property type="evidence" value="ECO:0007669"/>
    <property type="project" value="UniProtKB-KW"/>
</dbReference>
<accession>A0A6J1ZTV0</accession>
<dbReference type="Proteomes" id="UP001652583">
    <property type="component" value="Chromosome A1"/>
</dbReference>
<keyword evidence="3" id="KW-0547">Nucleotide-binding</keyword>
<evidence type="ECO:0000256" key="3">
    <source>
        <dbReference type="ARBA" id="ARBA00022741"/>
    </source>
</evidence>